<accession>A0A7L5AJV7</accession>
<protein>
    <submittedName>
        <fullName evidence="1">Uncharacterized protein</fullName>
    </submittedName>
</protein>
<name>A0A7L5AJV7_9MICO</name>
<organism evidence="1 2">
    <name type="scientific">Marisediminicola antarctica</name>
    <dbReference type="NCBI Taxonomy" id="674079"/>
    <lineage>
        <taxon>Bacteria</taxon>
        <taxon>Bacillati</taxon>
        <taxon>Actinomycetota</taxon>
        <taxon>Actinomycetes</taxon>
        <taxon>Micrococcales</taxon>
        <taxon>Microbacteriaceae</taxon>
        <taxon>Marisediminicola</taxon>
    </lineage>
</organism>
<dbReference type="Proteomes" id="UP000464507">
    <property type="component" value="Chromosome"/>
</dbReference>
<sequence length="106" mass="11460">MEVMAGAGDQDVETVDELTVAHGGVWRVTTFSSHYIFDLDDMTVTRQPGPTAARTMHDAPRHLVTIVACAVGSGGYWTMAPTTGGVLSLQELWSVSTAIVRIERVR</sequence>
<dbReference type="AlphaFoldDB" id="A0A7L5AJV7"/>
<evidence type="ECO:0000313" key="2">
    <source>
        <dbReference type="Proteomes" id="UP000464507"/>
    </source>
</evidence>
<evidence type="ECO:0000313" key="1">
    <source>
        <dbReference type="EMBL" id="QHO70342.1"/>
    </source>
</evidence>
<dbReference type="EMBL" id="CP017146">
    <property type="protein sequence ID" value="QHO70342.1"/>
    <property type="molecule type" value="Genomic_DNA"/>
</dbReference>
<dbReference type="KEGG" id="mant:BHD05_12485"/>
<reference evidence="1 2" key="1">
    <citation type="submission" date="2016-09" db="EMBL/GenBank/DDBJ databases">
        <title>Complete genome sequence of microbes from the polar regions.</title>
        <authorList>
            <person name="Liao L."/>
            <person name="Chen B."/>
        </authorList>
    </citation>
    <scope>NUCLEOTIDE SEQUENCE [LARGE SCALE GENOMIC DNA]</scope>
    <source>
        <strain evidence="1 2">ZS314</strain>
    </source>
</reference>
<gene>
    <name evidence="1" type="ORF">BHD05_12485</name>
</gene>
<keyword evidence="2" id="KW-1185">Reference proteome</keyword>
<proteinExistence type="predicted"/>